<feature type="chain" id="PRO_5004249371" evidence="1">
    <location>
        <begin position="21"/>
        <end position="338"/>
    </location>
</feature>
<reference evidence="2 3" key="1">
    <citation type="journal article" date="2005" name="Nature">
        <title>The genome of the social amoeba Dictyostelium discoideum.</title>
        <authorList>
            <consortium name="The Dictyostelium discoideum Sequencing Consortium"/>
            <person name="Eichinger L."/>
            <person name="Pachebat J.A."/>
            <person name="Glockner G."/>
            <person name="Rajandream M.A."/>
            <person name="Sucgang R."/>
            <person name="Berriman M."/>
            <person name="Song J."/>
            <person name="Olsen R."/>
            <person name="Szafranski K."/>
            <person name="Xu Q."/>
            <person name="Tunggal B."/>
            <person name="Kummerfeld S."/>
            <person name="Madera M."/>
            <person name="Konfortov B.A."/>
            <person name="Rivero F."/>
            <person name="Bankier A.T."/>
            <person name="Lehmann R."/>
            <person name="Hamlin N."/>
            <person name="Davies R."/>
            <person name="Gaudet P."/>
            <person name="Fey P."/>
            <person name="Pilcher K."/>
            <person name="Chen G."/>
            <person name="Saunders D."/>
            <person name="Sodergren E."/>
            <person name="Davis P."/>
            <person name="Kerhornou A."/>
            <person name="Nie X."/>
            <person name="Hall N."/>
            <person name="Anjard C."/>
            <person name="Hemphill L."/>
            <person name="Bason N."/>
            <person name="Farbrother P."/>
            <person name="Desany B."/>
            <person name="Just E."/>
            <person name="Morio T."/>
            <person name="Rost R."/>
            <person name="Churcher C."/>
            <person name="Cooper J."/>
            <person name="Haydock S."/>
            <person name="van Driessche N."/>
            <person name="Cronin A."/>
            <person name="Goodhead I."/>
            <person name="Muzny D."/>
            <person name="Mourier T."/>
            <person name="Pain A."/>
            <person name="Lu M."/>
            <person name="Harper D."/>
            <person name="Lindsay R."/>
            <person name="Hauser H."/>
            <person name="James K."/>
            <person name="Quiles M."/>
            <person name="Madan Babu M."/>
            <person name="Saito T."/>
            <person name="Buchrieser C."/>
            <person name="Wardroper A."/>
            <person name="Felder M."/>
            <person name="Thangavelu M."/>
            <person name="Johnson D."/>
            <person name="Knights A."/>
            <person name="Loulseged H."/>
            <person name="Mungall K."/>
            <person name="Oliver K."/>
            <person name="Price C."/>
            <person name="Quail M.A."/>
            <person name="Urushihara H."/>
            <person name="Hernandez J."/>
            <person name="Rabbinowitsch E."/>
            <person name="Steffen D."/>
            <person name="Sanders M."/>
            <person name="Ma J."/>
            <person name="Kohara Y."/>
            <person name="Sharp S."/>
            <person name="Simmonds M."/>
            <person name="Spiegler S."/>
            <person name="Tivey A."/>
            <person name="Sugano S."/>
            <person name="White B."/>
            <person name="Walker D."/>
            <person name="Woodward J."/>
            <person name="Winckler T."/>
            <person name="Tanaka Y."/>
            <person name="Shaulsky G."/>
            <person name="Schleicher M."/>
            <person name="Weinstock G."/>
            <person name="Rosenthal A."/>
            <person name="Cox E.C."/>
            <person name="Chisholm R.L."/>
            <person name="Gibbs R."/>
            <person name="Loomis W.F."/>
            <person name="Platzer M."/>
            <person name="Kay R.R."/>
            <person name="Williams J."/>
            <person name="Dear P.H."/>
            <person name="Noegel A.A."/>
            <person name="Barrell B."/>
            <person name="Kuspa A."/>
        </authorList>
    </citation>
    <scope>NUCLEOTIDE SEQUENCE [LARGE SCALE GENOMIC DNA]</scope>
    <source>
        <strain evidence="2 3">AX4</strain>
    </source>
</reference>
<dbReference type="InterPro" id="IPR021837">
    <property type="entry name" value="CfaA/B/C"/>
</dbReference>
<dbReference type="HOGENOM" id="CLU_822380_0_0_1"/>
<dbReference type="KEGG" id="ddi:DDB_G0293940"/>
<dbReference type="GeneID" id="8629507"/>
<evidence type="ECO:0000313" key="2">
    <source>
        <dbReference type="EMBL" id="EAL60469.1"/>
    </source>
</evidence>
<accession>Q54B25</accession>
<keyword evidence="1" id="KW-0732">Signal</keyword>
<keyword evidence="3" id="KW-1185">Reference proteome</keyword>
<organism evidence="2 3">
    <name type="scientific">Dictyostelium discoideum</name>
    <name type="common">Social amoeba</name>
    <dbReference type="NCBI Taxonomy" id="44689"/>
    <lineage>
        <taxon>Eukaryota</taxon>
        <taxon>Amoebozoa</taxon>
        <taxon>Evosea</taxon>
        <taxon>Eumycetozoa</taxon>
        <taxon>Dictyostelia</taxon>
        <taxon>Dictyosteliales</taxon>
        <taxon>Dictyosteliaceae</taxon>
        <taxon>Dictyostelium</taxon>
    </lineage>
</organism>
<gene>
    <name evidence="2" type="ORF">DDB_G0293940</name>
</gene>
<dbReference type="PANTHER" id="PTHR39523">
    <property type="entry name" value="TRANSMEMBRANE PROTEIN"/>
    <property type="match status" value="1"/>
</dbReference>
<dbReference type="EMBL" id="AAFI02000224">
    <property type="protein sequence ID" value="EAL60469.1"/>
    <property type="molecule type" value="Genomic_DNA"/>
</dbReference>
<feature type="signal peptide" evidence="1">
    <location>
        <begin position="1"/>
        <end position="20"/>
    </location>
</feature>
<dbReference type="PROSITE" id="PS51257">
    <property type="entry name" value="PROKAR_LIPOPROTEIN"/>
    <property type="match status" value="1"/>
</dbReference>
<dbReference type="PaxDb" id="44689-DDB0192213"/>
<evidence type="ECO:0000313" key="3">
    <source>
        <dbReference type="Proteomes" id="UP000002195"/>
    </source>
</evidence>
<dbReference type="PANTHER" id="PTHR39523:SF1">
    <property type="entry name" value="TRANSMEMBRANE PROTEIN"/>
    <property type="match status" value="1"/>
</dbReference>
<name>Q54B25_DICDI</name>
<sequence>MNKLILQIITFALLISCCLSIQQNRQSYNRNNIYNNIKEIIVDDYSVPKLLNSTIYFNSTIPFNSTLSSVNSTLSFINSTLGHLNNTISFNGTVFFNGSTPLNVTSLNSTMLNIQETLHSIRIVLESLNTTLVHMNRSLSLFQFNETSLNSSIPYYTFQPYYDSKCKFPGGGLGVAISQNQQNITIFNQTNICANFNLTSSDNFTVQYFNNNCTFANESIHNETFSVNDCNYSPFLKSYYSIDLSTVKLPQSTLVVNYYNKSSCNEINQEGFNYMSNHTVIAHTPKRNQSGTTLLFCNEQNIPTNTTCISTHFGKQKCTTETIIENCDVTRNFRITCL</sequence>
<protein>
    <submittedName>
        <fullName evidence="2">Uncharacterized protein</fullName>
    </submittedName>
</protein>
<dbReference type="AlphaFoldDB" id="Q54B25"/>
<dbReference type="PhylomeDB" id="Q54B25"/>
<dbReference type="Proteomes" id="UP000002195">
    <property type="component" value="Unassembled WGS sequence"/>
</dbReference>
<evidence type="ECO:0000256" key="1">
    <source>
        <dbReference type="SAM" id="SignalP"/>
    </source>
</evidence>
<dbReference type="Pfam" id="PF11912">
    <property type="entry name" value="CfaA_B_C"/>
    <property type="match status" value="1"/>
</dbReference>
<proteinExistence type="predicted"/>
<dbReference type="RefSeq" id="XP_628891.1">
    <property type="nucleotide sequence ID" value="XM_628889.1"/>
</dbReference>
<comment type="caution">
    <text evidence="2">The sequence shown here is derived from an EMBL/GenBank/DDBJ whole genome shotgun (WGS) entry which is preliminary data.</text>
</comment>
<dbReference type="InParanoid" id="Q54B25"/>
<dbReference type="VEuPathDB" id="AmoebaDB:DDB_G0293940"/>
<dbReference type="dictyBase" id="DDB_G0293940"/>